<evidence type="ECO:0000313" key="1">
    <source>
        <dbReference type="EMBL" id="GBP23474.1"/>
    </source>
</evidence>
<dbReference type="EMBL" id="BGZK01000150">
    <property type="protein sequence ID" value="GBP23474.1"/>
    <property type="molecule type" value="Genomic_DNA"/>
</dbReference>
<evidence type="ECO:0000313" key="2">
    <source>
        <dbReference type="Proteomes" id="UP000299102"/>
    </source>
</evidence>
<reference evidence="1 2" key="1">
    <citation type="journal article" date="2019" name="Commun. Biol.">
        <title>The bagworm genome reveals a unique fibroin gene that provides high tensile strength.</title>
        <authorList>
            <person name="Kono N."/>
            <person name="Nakamura H."/>
            <person name="Ohtoshi R."/>
            <person name="Tomita M."/>
            <person name="Numata K."/>
            <person name="Arakawa K."/>
        </authorList>
    </citation>
    <scope>NUCLEOTIDE SEQUENCE [LARGE SCALE GENOMIC DNA]</scope>
</reference>
<comment type="caution">
    <text evidence="1">The sequence shown here is derived from an EMBL/GenBank/DDBJ whole genome shotgun (WGS) entry which is preliminary data.</text>
</comment>
<organism evidence="1 2">
    <name type="scientific">Eumeta variegata</name>
    <name type="common">Bagworm moth</name>
    <name type="synonym">Eumeta japonica</name>
    <dbReference type="NCBI Taxonomy" id="151549"/>
    <lineage>
        <taxon>Eukaryota</taxon>
        <taxon>Metazoa</taxon>
        <taxon>Ecdysozoa</taxon>
        <taxon>Arthropoda</taxon>
        <taxon>Hexapoda</taxon>
        <taxon>Insecta</taxon>
        <taxon>Pterygota</taxon>
        <taxon>Neoptera</taxon>
        <taxon>Endopterygota</taxon>
        <taxon>Lepidoptera</taxon>
        <taxon>Glossata</taxon>
        <taxon>Ditrysia</taxon>
        <taxon>Tineoidea</taxon>
        <taxon>Psychidae</taxon>
        <taxon>Oiketicinae</taxon>
        <taxon>Eumeta</taxon>
    </lineage>
</organism>
<proteinExistence type="predicted"/>
<dbReference type="AlphaFoldDB" id="A0A4C1UC05"/>
<accession>A0A4C1UC05</accession>
<dbReference type="Proteomes" id="UP000299102">
    <property type="component" value="Unassembled WGS sequence"/>
</dbReference>
<name>A0A4C1UC05_EUMVA</name>
<sequence length="115" mass="13373">MRVEKETWTMPRRHHGRRMRSDATAICNLLSEDNAILAPRRMFLKMCLCGMKRTWKLYLINQDKQKANTRLCGQCLSILSNQFSIRWMRIRSGRTDSRVGSGMHAACYCMSQASV</sequence>
<protein>
    <submittedName>
        <fullName evidence="1">Uncharacterized protein</fullName>
    </submittedName>
</protein>
<keyword evidence="2" id="KW-1185">Reference proteome</keyword>
<gene>
    <name evidence="1" type="ORF">EVAR_22334_1</name>
</gene>